<dbReference type="CDD" id="cd00019">
    <property type="entry name" value="AP2Ec"/>
    <property type="match status" value="1"/>
</dbReference>
<keyword evidence="6" id="KW-0862">Zinc</keyword>
<dbReference type="InterPro" id="IPR018246">
    <property type="entry name" value="AP_endonuc_F2_Zn_BS"/>
</dbReference>
<sequence length="445" mass="49944">MAPAKSKRKGRTNIVTKKQEASKNEEIKKDAQKVSKKLIEDKRVNKKNAKTAEKPDKTEVVKKEIEKDNQMEGKEPPRKRIKKNFGSLALDSQPQSNSGKGRGKRVAKSDSEEPSEDVKAVKIEVKEETNAPAKKLKKGEDVPVPRPLKYESLGSGPPPVPFTGRKYMGSHVSAAGGIWNAFDNAKECNSKSFAIFLRNQRQWNAKPLDEETVQKWKEVGKDFAPHLILPHGSYLMNLGSPVPEVLQKSRGMLQDELKRCQRLGIPHYNFHPGSTTGKITREECCKTIAESINIAHSQTEDVICVLENMSCQGFTIGGDFHELRLIIEHVKDKSRVGVCLDTCHSHAAGYDLSTEEGFQEFSHDFEKIIGWQFLRGLHINDSKGKPGDHLDRHENIGKGTIGLEGFRRVMNCDRFNDLPLILETPWTSNAGYASEVKKLESIIKR</sequence>
<dbReference type="PANTHER" id="PTHR21445">
    <property type="entry name" value="ENDONUCLEASE IV ENDODEOXYRIBONUCLEASE IV"/>
    <property type="match status" value="1"/>
</dbReference>
<keyword evidence="7" id="KW-0234">DNA repair</keyword>
<keyword evidence="5" id="KW-0378">Hydrolase</keyword>
<dbReference type="SMART" id="SM00518">
    <property type="entry name" value="AP2Ec"/>
    <property type="match status" value="1"/>
</dbReference>
<feature type="compositionally biased region" description="Basic and acidic residues" evidence="8">
    <location>
        <begin position="50"/>
        <end position="78"/>
    </location>
</feature>
<evidence type="ECO:0000256" key="2">
    <source>
        <dbReference type="ARBA" id="ARBA00005340"/>
    </source>
</evidence>
<gene>
    <name evidence="10" type="ORF">O3P69_017949</name>
</gene>
<feature type="domain" description="Xylose isomerase-like TIM barrel" evidence="9">
    <location>
        <begin position="182"/>
        <end position="440"/>
    </location>
</feature>
<comment type="caution">
    <text evidence="10">The sequence shown here is derived from an EMBL/GenBank/DDBJ whole genome shotgun (WGS) entry which is preliminary data.</text>
</comment>
<reference evidence="10 11" key="1">
    <citation type="submission" date="2023-03" db="EMBL/GenBank/DDBJ databases">
        <title>High-quality genome of Scylla paramamosain provides insights in environmental adaptation.</title>
        <authorList>
            <person name="Zhang L."/>
        </authorList>
    </citation>
    <scope>NUCLEOTIDE SEQUENCE [LARGE SCALE GENOMIC DNA]</scope>
    <source>
        <strain evidence="10">LZ_2023a</strain>
        <tissue evidence="10">Muscle</tissue>
    </source>
</reference>
<dbReference type="NCBIfam" id="NF002199">
    <property type="entry name" value="PRK01060.1-4"/>
    <property type="match status" value="1"/>
</dbReference>
<accession>A0AAW0TGM9</accession>
<dbReference type="Proteomes" id="UP001487740">
    <property type="component" value="Unassembled WGS sequence"/>
</dbReference>
<evidence type="ECO:0000256" key="8">
    <source>
        <dbReference type="SAM" id="MobiDB-lite"/>
    </source>
</evidence>
<dbReference type="PROSITE" id="PS00731">
    <property type="entry name" value="AP_NUCLEASE_F2_3"/>
    <property type="match status" value="1"/>
</dbReference>
<dbReference type="SUPFAM" id="SSF51658">
    <property type="entry name" value="Xylose isomerase-like"/>
    <property type="match status" value="1"/>
</dbReference>
<evidence type="ECO:0000259" key="9">
    <source>
        <dbReference type="Pfam" id="PF01261"/>
    </source>
</evidence>
<dbReference type="AlphaFoldDB" id="A0AAW0TGM9"/>
<evidence type="ECO:0000313" key="10">
    <source>
        <dbReference type="EMBL" id="KAK8386878.1"/>
    </source>
</evidence>
<dbReference type="GO" id="GO:0008081">
    <property type="term" value="F:phosphoric diester hydrolase activity"/>
    <property type="evidence" value="ECO:0007669"/>
    <property type="project" value="TreeGrafter"/>
</dbReference>
<evidence type="ECO:0000256" key="4">
    <source>
        <dbReference type="ARBA" id="ARBA00022763"/>
    </source>
</evidence>
<feature type="compositionally biased region" description="Basic and acidic residues" evidence="8">
    <location>
        <begin position="107"/>
        <end position="129"/>
    </location>
</feature>
<evidence type="ECO:0000313" key="11">
    <source>
        <dbReference type="Proteomes" id="UP001487740"/>
    </source>
</evidence>
<dbReference type="GO" id="GO:0003677">
    <property type="term" value="F:DNA binding"/>
    <property type="evidence" value="ECO:0007669"/>
    <property type="project" value="InterPro"/>
</dbReference>
<keyword evidence="11" id="KW-1185">Reference proteome</keyword>
<evidence type="ECO:0000256" key="5">
    <source>
        <dbReference type="ARBA" id="ARBA00022801"/>
    </source>
</evidence>
<dbReference type="GO" id="GO:0005739">
    <property type="term" value="C:mitochondrion"/>
    <property type="evidence" value="ECO:0007669"/>
    <property type="project" value="TreeGrafter"/>
</dbReference>
<dbReference type="PROSITE" id="PS51432">
    <property type="entry name" value="AP_NUCLEASE_F2_4"/>
    <property type="match status" value="1"/>
</dbReference>
<dbReference type="GO" id="GO:0003906">
    <property type="term" value="F:DNA-(apurinic or apyrimidinic site) endonuclease activity"/>
    <property type="evidence" value="ECO:0007669"/>
    <property type="project" value="TreeGrafter"/>
</dbReference>
<dbReference type="Gene3D" id="3.20.20.150">
    <property type="entry name" value="Divalent-metal-dependent TIM barrel enzymes"/>
    <property type="match status" value="1"/>
</dbReference>
<name>A0AAW0TGM9_SCYPA</name>
<evidence type="ECO:0000256" key="6">
    <source>
        <dbReference type="ARBA" id="ARBA00022833"/>
    </source>
</evidence>
<comment type="similarity">
    <text evidence="2">Belongs to the AP endonuclease 2 family.</text>
</comment>
<dbReference type="NCBIfam" id="TIGR00587">
    <property type="entry name" value="nfo"/>
    <property type="match status" value="1"/>
</dbReference>
<feature type="compositionally biased region" description="Basic and acidic residues" evidence="8">
    <location>
        <begin position="17"/>
        <end position="43"/>
    </location>
</feature>
<dbReference type="PROSITE" id="PS00730">
    <property type="entry name" value="AP_NUCLEASE_F2_2"/>
    <property type="match status" value="1"/>
</dbReference>
<evidence type="ECO:0000256" key="7">
    <source>
        <dbReference type="ARBA" id="ARBA00023204"/>
    </source>
</evidence>
<evidence type="ECO:0000256" key="1">
    <source>
        <dbReference type="ARBA" id="ARBA00001947"/>
    </source>
</evidence>
<organism evidence="10 11">
    <name type="scientific">Scylla paramamosain</name>
    <name type="common">Mud crab</name>
    <dbReference type="NCBI Taxonomy" id="85552"/>
    <lineage>
        <taxon>Eukaryota</taxon>
        <taxon>Metazoa</taxon>
        <taxon>Ecdysozoa</taxon>
        <taxon>Arthropoda</taxon>
        <taxon>Crustacea</taxon>
        <taxon>Multicrustacea</taxon>
        <taxon>Malacostraca</taxon>
        <taxon>Eumalacostraca</taxon>
        <taxon>Eucarida</taxon>
        <taxon>Decapoda</taxon>
        <taxon>Pleocyemata</taxon>
        <taxon>Brachyura</taxon>
        <taxon>Eubrachyura</taxon>
        <taxon>Portunoidea</taxon>
        <taxon>Portunidae</taxon>
        <taxon>Portuninae</taxon>
        <taxon>Scylla</taxon>
    </lineage>
</organism>
<keyword evidence="3" id="KW-0479">Metal-binding</keyword>
<dbReference type="PANTHER" id="PTHR21445:SF0">
    <property type="entry name" value="APURINIC-APYRIMIDINIC ENDONUCLEASE"/>
    <property type="match status" value="1"/>
</dbReference>
<dbReference type="FunFam" id="3.20.20.150:FF:000001">
    <property type="entry name" value="Probable endonuclease 4"/>
    <property type="match status" value="1"/>
</dbReference>
<dbReference type="Pfam" id="PF01261">
    <property type="entry name" value="AP_endonuc_2"/>
    <property type="match status" value="1"/>
</dbReference>
<dbReference type="HAMAP" id="MF_00152">
    <property type="entry name" value="Nfo"/>
    <property type="match status" value="1"/>
</dbReference>
<dbReference type="GO" id="GO:0005634">
    <property type="term" value="C:nucleus"/>
    <property type="evidence" value="ECO:0007669"/>
    <property type="project" value="TreeGrafter"/>
</dbReference>
<feature type="region of interest" description="Disordered" evidence="8">
    <location>
        <begin position="1"/>
        <end position="157"/>
    </location>
</feature>
<evidence type="ECO:0000256" key="3">
    <source>
        <dbReference type="ARBA" id="ARBA00022723"/>
    </source>
</evidence>
<dbReference type="GO" id="GO:0006284">
    <property type="term" value="P:base-excision repair"/>
    <property type="evidence" value="ECO:0007669"/>
    <property type="project" value="TreeGrafter"/>
</dbReference>
<dbReference type="PROSITE" id="PS00729">
    <property type="entry name" value="AP_NUCLEASE_F2_1"/>
    <property type="match status" value="1"/>
</dbReference>
<keyword evidence="4" id="KW-0227">DNA damage</keyword>
<dbReference type="InterPro" id="IPR013022">
    <property type="entry name" value="Xyl_isomerase-like_TIM-brl"/>
</dbReference>
<dbReference type="InterPro" id="IPR001719">
    <property type="entry name" value="AP_endonuc_2"/>
</dbReference>
<proteinExistence type="inferred from homology"/>
<feature type="compositionally biased region" description="Polar residues" evidence="8">
    <location>
        <begin position="90"/>
        <end position="99"/>
    </location>
</feature>
<comment type="cofactor">
    <cofactor evidence="1">
        <name>Zn(2+)</name>
        <dbReference type="ChEBI" id="CHEBI:29105"/>
    </cofactor>
</comment>
<dbReference type="InterPro" id="IPR036237">
    <property type="entry name" value="Xyl_isomerase-like_sf"/>
</dbReference>
<dbReference type="GO" id="GO:0008270">
    <property type="term" value="F:zinc ion binding"/>
    <property type="evidence" value="ECO:0007669"/>
    <property type="project" value="InterPro"/>
</dbReference>
<dbReference type="EMBL" id="JARAKH010000030">
    <property type="protein sequence ID" value="KAK8386878.1"/>
    <property type="molecule type" value="Genomic_DNA"/>
</dbReference>
<feature type="compositionally biased region" description="Basic residues" evidence="8">
    <location>
        <begin position="1"/>
        <end position="11"/>
    </location>
</feature>
<protein>
    <recommendedName>
        <fullName evidence="9">Xylose isomerase-like TIM barrel domain-containing protein</fullName>
    </recommendedName>
</protein>